<keyword evidence="2" id="KW-1133">Transmembrane helix</keyword>
<evidence type="ECO:0000313" key="3">
    <source>
        <dbReference type="EMBL" id="CAB4873954.1"/>
    </source>
</evidence>
<organism evidence="3">
    <name type="scientific">freshwater metagenome</name>
    <dbReference type="NCBI Taxonomy" id="449393"/>
    <lineage>
        <taxon>unclassified sequences</taxon>
        <taxon>metagenomes</taxon>
        <taxon>ecological metagenomes</taxon>
    </lineage>
</organism>
<dbReference type="EMBL" id="CAFBLS010000090">
    <property type="protein sequence ID" value="CAB4873954.1"/>
    <property type="molecule type" value="Genomic_DNA"/>
</dbReference>
<accession>A0A6J7DZH8</accession>
<gene>
    <name evidence="3" type="ORF">UFOPK3402_00849</name>
</gene>
<evidence type="ECO:0000256" key="2">
    <source>
        <dbReference type="SAM" id="Phobius"/>
    </source>
</evidence>
<name>A0A6J7DZH8_9ZZZZ</name>
<keyword evidence="2" id="KW-0472">Membrane</keyword>
<sequence>MPTKRLLVLIALFVSFMVGVAPAAFASAEVDSAAAALKGGASVYNDPAAEKALSDSDVALLTDQIAATKLPIFVAVLPESTGDVEQVLVELKDAVNMGGIYAVVVGNKFRAKSTSGSAAALATEAFRSEKANGVAAVLTEFVNLADVQFNGADAASVDSGSNSAADTIFGLVFGALCLLIPIGIVVFVIIFFVRKRKRGAQDLADVKVTVDEDITEFGERLAAFDTSNPALDDAGRTDLQNALNSYDKAKSAADRLRGVAYVSLVTAPLEEGRYSLSCVEARLAGQPLPERRAPCFVDPRHGPSVADVTWEAPGLSSRQVPMCAACQLAVQTGNSPLSRQVSGRSGSMPYWMAGPQYNSYARGYYSPYDSMMTPVWVGTAVGMGAGAQHNHGGGSNYHASATDWSSTTGGDFGGGGGDSGGGSSGGGDF</sequence>
<protein>
    <submittedName>
        <fullName evidence="3">Unannotated protein</fullName>
    </submittedName>
</protein>
<feature type="region of interest" description="Disordered" evidence="1">
    <location>
        <begin position="408"/>
        <end position="429"/>
    </location>
</feature>
<feature type="compositionally biased region" description="Gly residues" evidence="1">
    <location>
        <begin position="410"/>
        <end position="429"/>
    </location>
</feature>
<feature type="transmembrane region" description="Helical" evidence="2">
    <location>
        <begin position="168"/>
        <end position="193"/>
    </location>
</feature>
<keyword evidence="2" id="KW-0812">Transmembrane</keyword>
<reference evidence="3" key="1">
    <citation type="submission" date="2020-05" db="EMBL/GenBank/DDBJ databases">
        <authorList>
            <person name="Chiriac C."/>
            <person name="Salcher M."/>
            <person name="Ghai R."/>
            <person name="Kavagutti S V."/>
        </authorList>
    </citation>
    <scope>NUCLEOTIDE SEQUENCE</scope>
</reference>
<dbReference type="AlphaFoldDB" id="A0A6J7DZH8"/>
<evidence type="ECO:0000256" key="1">
    <source>
        <dbReference type="SAM" id="MobiDB-lite"/>
    </source>
</evidence>
<proteinExistence type="predicted"/>